<name>A0AAE3HNC7_9GAMM</name>
<sequence length="250" mass="28212">MPGLMLTDADWSRLSNLLQLSGRVYNKTEHRLTLEGILYRMRTGCPWRDLPAAFGHWNTVFRRFNLWSKKGVLSQLFLGLADDPDTEWLFMDGSVARAHQHSSGAASDADEAIGQSRGGRSTKLHLAVDGFGLPVHFELSGGNSHDISRAQSLLAGTPAMDYVVADKGYDSAAFRDTIQQREARPVIPRRSNSRQGNDDMDWGLYRYRHLVENAFARLKHFRAIATRYDKLQRNYASMIALACAIIWLPM</sequence>
<dbReference type="InterPro" id="IPR002559">
    <property type="entry name" value="Transposase_11"/>
</dbReference>
<dbReference type="GO" id="GO:0003677">
    <property type="term" value="F:DNA binding"/>
    <property type="evidence" value="ECO:0007669"/>
    <property type="project" value="InterPro"/>
</dbReference>
<keyword evidence="4" id="KW-1185">Reference proteome</keyword>
<dbReference type="Pfam" id="PF01609">
    <property type="entry name" value="DDE_Tnp_1"/>
    <property type="match status" value="1"/>
</dbReference>
<dbReference type="InterPro" id="IPR025161">
    <property type="entry name" value="IS402-like_dom"/>
</dbReference>
<evidence type="ECO:0000259" key="1">
    <source>
        <dbReference type="Pfam" id="PF01609"/>
    </source>
</evidence>
<organism evidence="3 4">
    <name type="scientific">Methylohalomonas lacus</name>
    <dbReference type="NCBI Taxonomy" id="398773"/>
    <lineage>
        <taxon>Bacteria</taxon>
        <taxon>Pseudomonadati</taxon>
        <taxon>Pseudomonadota</taxon>
        <taxon>Gammaproteobacteria</taxon>
        <taxon>Methylohalomonadales</taxon>
        <taxon>Methylohalomonadaceae</taxon>
        <taxon>Methylohalomonas</taxon>
    </lineage>
</organism>
<dbReference type="GO" id="GO:0004803">
    <property type="term" value="F:transposase activity"/>
    <property type="evidence" value="ECO:0007669"/>
    <property type="project" value="InterPro"/>
</dbReference>
<gene>
    <name evidence="3" type="ORF">J2T55_001829</name>
</gene>
<evidence type="ECO:0000313" key="3">
    <source>
        <dbReference type="EMBL" id="MCS3903797.1"/>
    </source>
</evidence>
<dbReference type="AlphaFoldDB" id="A0AAE3HNC7"/>
<dbReference type="Pfam" id="PF13340">
    <property type="entry name" value="DUF4096"/>
    <property type="match status" value="1"/>
</dbReference>
<evidence type="ECO:0000313" key="4">
    <source>
        <dbReference type="Proteomes" id="UP001204445"/>
    </source>
</evidence>
<dbReference type="GO" id="GO:0006313">
    <property type="term" value="P:DNA transposition"/>
    <property type="evidence" value="ECO:0007669"/>
    <property type="project" value="InterPro"/>
</dbReference>
<reference evidence="3" key="1">
    <citation type="submission" date="2022-08" db="EMBL/GenBank/DDBJ databases">
        <title>Genomic Encyclopedia of Type Strains, Phase III (KMG-III): the genomes of soil and plant-associated and newly described type strains.</title>
        <authorList>
            <person name="Whitman W."/>
        </authorList>
    </citation>
    <scope>NUCLEOTIDE SEQUENCE</scope>
    <source>
        <strain evidence="3">HMT 1</strain>
    </source>
</reference>
<feature type="domain" description="Insertion element IS402-like" evidence="2">
    <location>
        <begin position="6"/>
        <end position="77"/>
    </location>
</feature>
<dbReference type="EMBL" id="JANUCT010000012">
    <property type="protein sequence ID" value="MCS3903797.1"/>
    <property type="molecule type" value="Genomic_DNA"/>
</dbReference>
<protein>
    <submittedName>
        <fullName evidence="3">Transposase</fullName>
    </submittedName>
</protein>
<accession>A0AAE3HNC7</accession>
<dbReference type="Proteomes" id="UP001204445">
    <property type="component" value="Unassembled WGS sequence"/>
</dbReference>
<proteinExistence type="predicted"/>
<evidence type="ECO:0000259" key="2">
    <source>
        <dbReference type="Pfam" id="PF13340"/>
    </source>
</evidence>
<dbReference type="NCBIfam" id="NF033580">
    <property type="entry name" value="transpos_IS5_3"/>
    <property type="match status" value="1"/>
</dbReference>
<dbReference type="PANTHER" id="PTHR30007:SF1">
    <property type="entry name" value="BLR1914 PROTEIN"/>
    <property type="match status" value="1"/>
</dbReference>
<dbReference type="RefSeq" id="WP_259055772.1">
    <property type="nucleotide sequence ID" value="NZ_JANUCT010000012.1"/>
</dbReference>
<dbReference type="PANTHER" id="PTHR30007">
    <property type="entry name" value="PHP DOMAIN PROTEIN"/>
    <property type="match status" value="1"/>
</dbReference>
<feature type="domain" description="Transposase IS4-like" evidence="1">
    <location>
        <begin position="89"/>
        <end position="246"/>
    </location>
</feature>
<comment type="caution">
    <text evidence="3">The sequence shown here is derived from an EMBL/GenBank/DDBJ whole genome shotgun (WGS) entry which is preliminary data.</text>
</comment>